<dbReference type="GO" id="GO:0005524">
    <property type="term" value="F:ATP binding"/>
    <property type="evidence" value="ECO:0007669"/>
    <property type="project" value="InterPro"/>
</dbReference>
<sequence length="325" mass="36760">MDEQKLRLRDLMDAKRENRYKIKKLATGIRQLDSELHGGIPFGVMTTIASYEGSGKSTFVSQIICHAMENTENKIFLYSGEMSDSLLLNTFTYQMAGAHTSRDCFGRPIVPDGVVDLITSKYRGRIFPYSVSANATDKFELFMSDMLYAHKKLGCNIFIVDNLMSAGDDLVGTSVCENDRQAKVAGRLAEFAADNNVCVILVAHTRKETNYQVQNLNDSISGSSVTKKRSSLILFYNNLKANKKEPGTENVRKILITKNRLYGKKNLDGIKVYYDENCMRIYGDLDQESYLKDFSCFDVDLDEILIDEFLEEIVEELRCTAAHDD</sequence>
<organism evidence="2 3">
    <name type="scientific">Holdemanella biformis</name>
    <dbReference type="NCBI Taxonomy" id="1735"/>
    <lineage>
        <taxon>Bacteria</taxon>
        <taxon>Bacillati</taxon>
        <taxon>Bacillota</taxon>
        <taxon>Erysipelotrichia</taxon>
        <taxon>Erysipelotrichales</taxon>
        <taxon>Erysipelotrichaceae</taxon>
        <taxon>Holdemanella</taxon>
    </lineage>
</organism>
<feature type="domain" description="SF4 helicase" evidence="1">
    <location>
        <begin position="25"/>
        <end position="280"/>
    </location>
</feature>
<dbReference type="InterPro" id="IPR027417">
    <property type="entry name" value="P-loop_NTPase"/>
</dbReference>
<dbReference type="PANTHER" id="PTHR12873:SF0">
    <property type="entry name" value="TWINKLE MTDNA HELICASE"/>
    <property type="match status" value="1"/>
</dbReference>
<dbReference type="SUPFAM" id="SSF52540">
    <property type="entry name" value="P-loop containing nucleoside triphosphate hydrolases"/>
    <property type="match status" value="1"/>
</dbReference>
<comment type="caution">
    <text evidence="2">The sequence shown here is derived from an EMBL/GenBank/DDBJ whole genome shotgun (WGS) entry which is preliminary data.</text>
</comment>
<gene>
    <name evidence="2" type="ORF">DW907_07865</name>
</gene>
<dbReference type="Gene3D" id="3.40.50.300">
    <property type="entry name" value="P-loop containing nucleotide triphosphate hydrolases"/>
    <property type="match status" value="1"/>
</dbReference>
<dbReference type="PANTHER" id="PTHR12873">
    <property type="entry name" value="T7-LIKE MITOCHONDRIAL DNA HELICASE"/>
    <property type="match status" value="1"/>
</dbReference>
<dbReference type="Proteomes" id="UP000285288">
    <property type="component" value="Unassembled WGS sequence"/>
</dbReference>
<dbReference type="InterPro" id="IPR007694">
    <property type="entry name" value="DNA_helicase_DnaB-like_C"/>
</dbReference>
<dbReference type="GO" id="GO:0043139">
    <property type="term" value="F:5'-3' DNA helicase activity"/>
    <property type="evidence" value="ECO:0007669"/>
    <property type="project" value="InterPro"/>
</dbReference>
<accession>A0A413UC09</accession>
<dbReference type="EMBL" id="QSGD01000030">
    <property type="protein sequence ID" value="RHB04040.1"/>
    <property type="molecule type" value="Genomic_DNA"/>
</dbReference>
<evidence type="ECO:0000313" key="3">
    <source>
        <dbReference type="Proteomes" id="UP000285288"/>
    </source>
</evidence>
<dbReference type="GO" id="GO:0006260">
    <property type="term" value="P:DNA replication"/>
    <property type="evidence" value="ECO:0007669"/>
    <property type="project" value="InterPro"/>
</dbReference>
<dbReference type="InterPro" id="IPR027032">
    <property type="entry name" value="Twinkle-like"/>
</dbReference>
<reference evidence="2 3" key="1">
    <citation type="submission" date="2018-08" db="EMBL/GenBank/DDBJ databases">
        <title>A genome reference for cultivated species of the human gut microbiota.</title>
        <authorList>
            <person name="Zou Y."/>
            <person name="Xue W."/>
            <person name="Luo G."/>
        </authorList>
    </citation>
    <scope>NUCLEOTIDE SEQUENCE [LARGE SCALE GENOMIC DNA]</scope>
    <source>
        <strain evidence="2 3">AM42-13AC</strain>
    </source>
</reference>
<evidence type="ECO:0000259" key="1">
    <source>
        <dbReference type="Pfam" id="PF03796"/>
    </source>
</evidence>
<proteinExistence type="predicted"/>
<dbReference type="RefSeq" id="WP_118011602.1">
    <property type="nucleotide sequence ID" value="NZ_QSGD01000030.1"/>
</dbReference>
<evidence type="ECO:0000313" key="2">
    <source>
        <dbReference type="EMBL" id="RHB04040.1"/>
    </source>
</evidence>
<dbReference type="GO" id="GO:0003697">
    <property type="term" value="F:single-stranded DNA binding"/>
    <property type="evidence" value="ECO:0007669"/>
    <property type="project" value="InterPro"/>
</dbReference>
<dbReference type="AlphaFoldDB" id="A0A413UC09"/>
<protein>
    <recommendedName>
        <fullName evidence="1">SF4 helicase domain-containing protein</fullName>
    </recommendedName>
</protein>
<dbReference type="Pfam" id="PF03796">
    <property type="entry name" value="DnaB_C"/>
    <property type="match status" value="1"/>
</dbReference>
<name>A0A413UC09_9FIRM</name>